<feature type="region of interest" description="Disordered" evidence="11">
    <location>
        <begin position="1"/>
        <end position="24"/>
    </location>
</feature>
<dbReference type="PANTHER" id="PTHR45758">
    <property type="entry name" value="MITOFERRIN-1-RELATED"/>
    <property type="match status" value="1"/>
</dbReference>
<evidence type="ECO:0000256" key="2">
    <source>
        <dbReference type="ARBA" id="ARBA00006375"/>
    </source>
</evidence>
<protein>
    <submittedName>
        <fullName evidence="12">Mitochondrial solute carrier protein</fullName>
    </submittedName>
</protein>
<keyword evidence="7" id="KW-0496">Mitochondrion</keyword>
<dbReference type="AlphaFoldDB" id="A0A5B8MJB5"/>
<keyword evidence="6" id="KW-1133">Transmembrane helix</keyword>
<dbReference type="GO" id="GO:0015093">
    <property type="term" value="F:ferrous iron transmembrane transporter activity"/>
    <property type="evidence" value="ECO:0007669"/>
    <property type="project" value="TreeGrafter"/>
</dbReference>
<proteinExistence type="inferred from homology"/>
<feature type="compositionally biased region" description="Basic and acidic residues" evidence="11">
    <location>
        <begin position="12"/>
        <end position="24"/>
    </location>
</feature>
<dbReference type="PROSITE" id="PS50920">
    <property type="entry name" value="SOLCAR"/>
    <property type="match status" value="3"/>
</dbReference>
<dbReference type="STRING" id="1764295.A0A5B8MJB5"/>
<keyword evidence="8 9" id="KW-0472">Membrane</keyword>
<dbReference type="Proteomes" id="UP000316726">
    <property type="component" value="Chromosome 4"/>
</dbReference>
<name>A0A5B8MJB5_9CHLO</name>
<evidence type="ECO:0000256" key="9">
    <source>
        <dbReference type="PROSITE-ProRule" id="PRU00282"/>
    </source>
</evidence>
<evidence type="ECO:0000256" key="7">
    <source>
        <dbReference type="ARBA" id="ARBA00023128"/>
    </source>
</evidence>
<dbReference type="InterPro" id="IPR018108">
    <property type="entry name" value="MCP_transmembrane"/>
</dbReference>
<dbReference type="SUPFAM" id="SSF103506">
    <property type="entry name" value="Mitochondrial carrier"/>
    <property type="match status" value="1"/>
</dbReference>
<sequence length="323" mass="34689">MPETSSVCAAEGGREKRGAGEGGEKRRIGAIAKKVMRTYDGLTFSKYMVAGSAAGITEHVAMFPVDTIKTRMQALAVPGAGVESTVRLAMRSIIRTEGIKGLYSGVGAVAIGAGPSHGLYFVVYEYMKSFLGVTNDDKHKPFETGFAAAAATVVADAFMTPLDVVKQRLQLANSPYVGLMDCVNKTLRQEGINAFFRSYNTTLIMNVPFVTIHFAAYESCKKFLRNSADDEGLKVQCSAGGLAGGLAALATNPLDVVKTRQQTDSVFISSEKTSLSSMSVFNNIVKNEGYSALMRGMIPRIMFHVPAAAISWMTYESCKGFFA</sequence>
<feature type="repeat" description="Solcar" evidence="9">
    <location>
        <begin position="231"/>
        <end position="321"/>
    </location>
</feature>
<comment type="subcellular location">
    <subcellularLocation>
        <location evidence="1">Mitochondrion membrane</location>
        <topology evidence="1">Multi-pass membrane protein</topology>
    </subcellularLocation>
</comment>
<keyword evidence="5" id="KW-0677">Repeat</keyword>
<evidence type="ECO:0000256" key="1">
    <source>
        <dbReference type="ARBA" id="ARBA00004225"/>
    </source>
</evidence>
<dbReference type="Pfam" id="PF00153">
    <property type="entry name" value="Mito_carr"/>
    <property type="match status" value="3"/>
</dbReference>
<feature type="repeat" description="Solcar" evidence="9">
    <location>
        <begin position="139"/>
        <end position="223"/>
    </location>
</feature>
<dbReference type="GO" id="GO:0048250">
    <property type="term" value="P:iron import into the mitochondrion"/>
    <property type="evidence" value="ECO:0007669"/>
    <property type="project" value="TreeGrafter"/>
</dbReference>
<keyword evidence="4 9" id="KW-0812">Transmembrane</keyword>
<feature type="repeat" description="Solcar" evidence="9">
    <location>
        <begin position="42"/>
        <end position="130"/>
    </location>
</feature>
<organism evidence="12 13">
    <name type="scientific">Chloropicon primus</name>
    <dbReference type="NCBI Taxonomy" id="1764295"/>
    <lineage>
        <taxon>Eukaryota</taxon>
        <taxon>Viridiplantae</taxon>
        <taxon>Chlorophyta</taxon>
        <taxon>Chloropicophyceae</taxon>
        <taxon>Chloropicales</taxon>
        <taxon>Chloropicaceae</taxon>
        <taxon>Chloropicon</taxon>
    </lineage>
</organism>
<evidence type="ECO:0000256" key="6">
    <source>
        <dbReference type="ARBA" id="ARBA00022989"/>
    </source>
</evidence>
<dbReference type="InterPro" id="IPR002067">
    <property type="entry name" value="MCP"/>
</dbReference>
<evidence type="ECO:0000256" key="5">
    <source>
        <dbReference type="ARBA" id="ARBA00022737"/>
    </source>
</evidence>
<evidence type="ECO:0000256" key="11">
    <source>
        <dbReference type="SAM" id="MobiDB-lite"/>
    </source>
</evidence>
<keyword evidence="13" id="KW-1185">Reference proteome</keyword>
<evidence type="ECO:0000256" key="10">
    <source>
        <dbReference type="RuleBase" id="RU000488"/>
    </source>
</evidence>
<evidence type="ECO:0000313" key="13">
    <source>
        <dbReference type="Proteomes" id="UP000316726"/>
    </source>
</evidence>
<dbReference type="OrthoDB" id="276989at2759"/>
<dbReference type="Gene3D" id="1.50.40.10">
    <property type="entry name" value="Mitochondrial carrier domain"/>
    <property type="match status" value="1"/>
</dbReference>
<dbReference type="GO" id="GO:0031966">
    <property type="term" value="C:mitochondrial membrane"/>
    <property type="evidence" value="ECO:0007669"/>
    <property type="project" value="UniProtKB-SubCell"/>
</dbReference>
<evidence type="ECO:0000256" key="4">
    <source>
        <dbReference type="ARBA" id="ARBA00022692"/>
    </source>
</evidence>
<dbReference type="PRINTS" id="PR00926">
    <property type="entry name" value="MITOCARRIER"/>
</dbReference>
<dbReference type="InterPro" id="IPR023395">
    <property type="entry name" value="MCP_dom_sf"/>
</dbReference>
<accession>A0A5B8MJB5</accession>
<evidence type="ECO:0000256" key="3">
    <source>
        <dbReference type="ARBA" id="ARBA00022448"/>
    </source>
</evidence>
<keyword evidence="3 10" id="KW-0813">Transport</keyword>
<dbReference type="PANTHER" id="PTHR45758:SF4">
    <property type="entry name" value="MITOFERRIN-1"/>
    <property type="match status" value="1"/>
</dbReference>
<evidence type="ECO:0000313" key="12">
    <source>
        <dbReference type="EMBL" id="QDZ20517.1"/>
    </source>
</evidence>
<comment type="similarity">
    <text evidence="2 10">Belongs to the mitochondrial carrier (TC 2.A.29) family.</text>
</comment>
<reference evidence="12 13" key="1">
    <citation type="submission" date="2018-07" db="EMBL/GenBank/DDBJ databases">
        <title>The complete nuclear genome of the prasinophyte Chloropicon primus (CCMP1205).</title>
        <authorList>
            <person name="Pombert J.-F."/>
            <person name="Otis C."/>
            <person name="Turmel M."/>
            <person name="Lemieux C."/>
        </authorList>
    </citation>
    <scope>NUCLEOTIDE SEQUENCE [LARGE SCALE GENOMIC DNA]</scope>
    <source>
        <strain evidence="12 13">CCMP1205</strain>
    </source>
</reference>
<gene>
    <name evidence="12" type="ORF">A3770_04p30350</name>
</gene>
<evidence type="ECO:0000256" key="8">
    <source>
        <dbReference type="ARBA" id="ARBA00023136"/>
    </source>
</evidence>
<dbReference type="EMBL" id="CP031037">
    <property type="protein sequence ID" value="QDZ20517.1"/>
    <property type="molecule type" value="Genomic_DNA"/>
</dbReference>